<dbReference type="Gene3D" id="3.40.50.1820">
    <property type="entry name" value="alpha/beta hydrolase"/>
    <property type="match status" value="1"/>
</dbReference>
<evidence type="ECO:0000256" key="1">
    <source>
        <dbReference type="ARBA" id="ARBA00022801"/>
    </source>
</evidence>
<sequence length="565" mass="61207">MKYLTDAIAGICSRLVIRSATLMILLSAIGAISGGTSVKSSEAAETVNFRFNVFEVSVSVDDLEVFAKTGELRGALDMASRYISAPDMATFRRILSERADVPVSLLSRFLYTSQGERALDILGEFIRTGPNLSGNRAIRAAAVLATVDKQNGLSLLNFLRKFPTSDIYFDIQEGLQTVGELSDLLQNTQRVVQMVNNEAIKQAIPSNPPVTSTLPTPLQLADLREAGNMKWERYSLKAPALNSKYEIPFYLFVPKLINANLKPLPAIVIYPGLISNREPLLYLAEHLASYGFAVVLTVSPNSSAEQLDKLIIGAASEIAPPESFIERPQDITAVLNYLEKSPQANNINWKSVGMIGHSFGGYAALALVSDAQIQFADLGEVCQGKYKWNASLLLQCVALGLPNQAYKLGDSRITAVIAVNPVTSHVLGKAAFSKITVPIAIVGSSDDTFAPVVSEQIVPFTWLTAPSRYLVLLNRAGHTAVTAITSDDRLSPEISSVLAGPNAIASQDYLKLLSVAFFKKHLVQEATYTDYLTSEYFANISTPAAQVSLLRTLSIEQIDAAIANK</sequence>
<dbReference type="GO" id="GO:0016042">
    <property type="term" value="P:lipid catabolic process"/>
    <property type="evidence" value="ECO:0007669"/>
    <property type="project" value="UniProtKB-KW"/>
</dbReference>
<keyword evidence="2" id="KW-0442">Lipid degradation</keyword>
<keyword evidence="1" id="KW-0378">Hydrolase</keyword>
<dbReference type="InterPro" id="IPR029058">
    <property type="entry name" value="AB_hydrolase_fold"/>
</dbReference>
<protein>
    <recommendedName>
        <fullName evidence="4">DUF1400 domain-containing protein</fullName>
    </recommendedName>
</protein>
<dbReference type="GO" id="GO:0003847">
    <property type="term" value="F:1-alkyl-2-acetylglycerophosphocholine esterase activity"/>
    <property type="evidence" value="ECO:0007669"/>
    <property type="project" value="TreeGrafter"/>
</dbReference>
<dbReference type="SUPFAM" id="SSF53474">
    <property type="entry name" value="alpha/beta-Hydrolases"/>
    <property type="match status" value="1"/>
</dbReference>
<dbReference type="InterPro" id="IPR010802">
    <property type="entry name" value="DUF1400"/>
</dbReference>
<reference evidence="5 6" key="1">
    <citation type="submission" date="2018-04" db="EMBL/GenBank/DDBJ databases">
        <authorList>
            <person name="Go L.Y."/>
            <person name="Mitchell J.A."/>
        </authorList>
    </citation>
    <scope>NUCLEOTIDE SEQUENCE [LARGE SCALE GENOMIC DNA]</scope>
    <source>
        <strain evidence="5">ULC066bin1</strain>
    </source>
</reference>
<reference evidence="5 6" key="2">
    <citation type="submission" date="2018-06" db="EMBL/GenBank/DDBJ databases">
        <title>Metagenomic assembly of (sub)arctic Cyanobacteria and their associated microbiome from non-axenic cultures.</title>
        <authorList>
            <person name="Baurain D."/>
        </authorList>
    </citation>
    <scope>NUCLEOTIDE SEQUENCE [LARGE SCALE GENOMIC DNA]</scope>
    <source>
        <strain evidence="5">ULC066bin1</strain>
    </source>
</reference>
<gene>
    <name evidence="5" type="ORF">DCF19_14315</name>
</gene>
<dbReference type="EMBL" id="QBML01000018">
    <property type="protein sequence ID" value="PZO39428.1"/>
    <property type="molecule type" value="Genomic_DNA"/>
</dbReference>
<evidence type="ECO:0000256" key="3">
    <source>
        <dbReference type="ARBA" id="ARBA00023098"/>
    </source>
</evidence>
<name>A0A2W4Y8C9_9CYAN</name>
<comment type="caution">
    <text evidence="5">The sequence shown here is derived from an EMBL/GenBank/DDBJ whole genome shotgun (WGS) entry which is preliminary data.</text>
</comment>
<dbReference type="PANTHER" id="PTHR10272">
    <property type="entry name" value="PLATELET-ACTIVATING FACTOR ACETYLHYDROLASE"/>
    <property type="match status" value="1"/>
</dbReference>
<accession>A0A2W4Y8C9</accession>
<keyword evidence="3" id="KW-0443">Lipid metabolism</keyword>
<dbReference type="Pfam" id="PF07176">
    <property type="entry name" value="DUF1400"/>
    <property type="match status" value="1"/>
</dbReference>
<dbReference type="PANTHER" id="PTHR10272:SF13">
    <property type="entry name" value="POLY(ETHYLENE TEREPHTHALATE) HYDROLASE"/>
    <property type="match status" value="1"/>
</dbReference>
<feature type="domain" description="DUF1400" evidence="4">
    <location>
        <begin position="43"/>
        <end position="170"/>
    </location>
</feature>
<evidence type="ECO:0000313" key="5">
    <source>
        <dbReference type="EMBL" id="PZO39428.1"/>
    </source>
</evidence>
<dbReference type="AlphaFoldDB" id="A0A2W4Y8C9"/>
<dbReference type="Proteomes" id="UP000249467">
    <property type="component" value="Unassembled WGS sequence"/>
</dbReference>
<proteinExistence type="predicted"/>
<evidence type="ECO:0000256" key="2">
    <source>
        <dbReference type="ARBA" id="ARBA00022963"/>
    </source>
</evidence>
<evidence type="ECO:0000259" key="4">
    <source>
        <dbReference type="Pfam" id="PF07176"/>
    </source>
</evidence>
<organism evidence="5 6">
    <name type="scientific">Pseudanabaena frigida</name>
    <dbReference type="NCBI Taxonomy" id="945775"/>
    <lineage>
        <taxon>Bacteria</taxon>
        <taxon>Bacillati</taxon>
        <taxon>Cyanobacteriota</taxon>
        <taxon>Cyanophyceae</taxon>
        <taxon>Pseudanabaenales</taxon>
        <taxon>Pseudanabaenaceae</taxon>
        <taxon>Pseudanabaena</taxon>
    </lineage>
</organism>
<evidence type="ECO:0000313" key="6">
    <source>
        <dbReference type="Proteomes" id="UP000249467"/>
    </source>
</evidence>